<evidence type="ECO:0000313" key="2">
    <source>
        <dbReference type="Proteomes" id="UP000029095"/>
    </source>
</evidence>
<keyword evidence="2" id="KW-1185">Reference proteome</keyword>
<dbReference type="HOGENOM" id="CLU_2620580_0_0_11"/>
<comment type="caution">
    <text evidence="1">The sequence shown here is derived from an EMBL/GenBank/DDBJ whole genome shotgun (WGS) entry which is preliminary data.</text>
</comment>
<reference evidence="1 2" key="1">
    <citation type="submission" date="2014-05" db="EMBL/GenBank/DDBJ databases">
        <title>Complete genome sequence of the Streptomyces mutabilis TRM45540.</title>
        <authorList>
            <person name="Luo X."/>
            <person name="Zhang L."/>
        </authorList>
    </citation>
    <scope>NUCLEOTIDE SEQUENCE [LARGE SCALE GENOMIC DNA]</scope>
    <source>
        <strain evidence="1 2">TRM45540</strain>
    </source>
</reference>
<dbReference type="AlphaFoldDB" id="A0A086N875"/>
<sequence length="78" mass="8691">MPWSRIPGLTTERSGELGPPLIHKVSAAATEVMTPEQVHVCLWTPVDRRATSTSSCSPLVERTWPRCESYDRLREAVG</sequence>
<proteinExistence type="predicted"/>
<dbReference type="EMBL" id="JNFQ01000001">
    <property type="protein sequence ID" value="KFG77343.1"/>
    <property type="molecule type" value="Genomic_DNA"/>
</dbReference>
<organism evidence="1 2">
    <name type="scientific">Streptomyces mutabilis</name>
    <dbReference type="NCBI Taxonomy" id="67332"/>
    <lineage>
        <taxon>Bacteria</taxon>
        <taxon>Bacillati</taxon>
        <taxon>Actinomycetota</taxon>
        <taxon>Actinomycetes</taxon>
        <taxon>Kitasatosporales</taxon>
        <taxon>Streptomycetaceae</taxon>
        <taxon>Streptomyces</taxon>
    </lineage>
</organism>
<evidence type="ECO:0000313" key="1">
    <source>
        <dbReference type="EMBL" id="KFG77343.1"/>
    </source>
</evidence>
<name>A0A086N875_9ACTN</name>
<protein>
    <submittedName>
        <fullName evidence="1">Uncharacterized protein</fullName>
    </submittedName>
</protein>
<gene>
    <name evidence="1" type="ORF">FM21_15240</name>
</gene>
<dbReference type="Proteomes" id="UP000029095">
    <property type="component" value="Unassembled WGS sequence"/>
</dbReference>
<accession>A0A086N875</accession>